<evidence type="ECO:0000313" key="7">
    <source>
        <dbReference type="EMBL" id="KAI5078448.1"/>
    </source>
</evidence>
<dbReference type="InterPro" id="IPR039273">
    <property type="entry name" value="TEPSIN"/>
</dbReference>
<dbReference type="Pfam" id="PF01417">
    <property type="entry name" value="ENTH"/>
    <property type="match status" value="1"/>
</dbReference>
<proteinExistence type="predicted"/>
<keyword evidence="8" id="KW-1185">Reference proteome</keyword>
<comment type="caution">
    <text evidence="7">The sequence shown here is derived from an EMBL/GenBank/DDBJ whole genome shotgun (WGS) entry which is preliminary data.</text>
</comment>
<feature type="region of interest" description="Disordered" evidence="5">
    <location>
        <begin position="203"/>
        <end position="224"/>
    </location>
</feature>
<dbReference type="EMBL" id="JABFUD020000006">
    <property type="protein sequence ID" value="KAI5078448.1"/>
    <property type="molecule type" value="Genomic_DNA"/>
</dbReference>
<evidence type="ECO:0000256" key="2">
    <source>
        <dbReference type="ARBA" id="ARBA00004601"/>
    </source>
</evidence>
<dbReference type="InterPro" id="IPR013809">
    <property type="entry name" value="ENTH"/>
</dbReference>
<keyword evidence="3" id="KW-0333">Golgi apparatus</keyword>
<feature type="domain" description="ENTH" evidence="6">
    <location>
        <begin position="22"/>
        <end position="136"/>
    </location>
</feature>
<dbReference type="AlphaFoldDB" id="A0A9D4V2G6"/>
<dbReference type="Proteomes" id="UP000886520">
    <property type="component" value="Chromosome 6"/>
</dbReference>
<dbReference type="Gene3D" id="1.25.40.90">
    <property type="match status" value="1"/>
</dbReference>
<gene>
    <name evidence="7" type="ORF">GOP47_0006119</name>
</gene>
<reference evidence="7" key="1">
    <citation type="submission" date="2021-01" db="EMBL/GenBank/DDBJ databases">
        <title>Adiantum capillus-veneris genome.</title>
        <authorList>
            <person name="Fang Y."/>
            <person name="Liao Q."/>
        </authorList>
    </citation>
    <scope>NUCLEOTIDE SEQUENCE</scope>
    <source>
        <strain evidence="7">H3</strain>
        <tissue evidence="7">Leaf</tissue>
    </source>
</reference>
<dbReference type="GO" id="GO:0030136">
    <property type="term" value="C:clathrin-coated vesicle"/>
    <property type="evidence" value="ECO:0007669"/>
    <property type="project" value="UniProtKB-SubCell"/>
</dbReference>
<dbReference type="SUPFAM" id="SSF48371">
    <property type="entry name" value="ARM repeat"/>
    <property type="match status" value="1"/>
</dbReference>
<keyword evidence="4" id="KW-0968">Cytoplasmic vesicle</keyword>
<dbReference type="PANTHER" id="PTHR21514">
    <property type="entry name" value="AP-4 COMPLEX ACCESSORY SUBUNIT TEPSIN"/>
    <property type="match status" value="1"/>
</dbReference>
<evidence type="ECO:0000259" key="6">
    <source>
        <dbReference type="Pfam" id="PF01417"/>
    </source>
</evidence>
<dbReference type="GO" id="GO:0032588">
    <property type="term" value="C:trans-Golgi network membrane"/>
    <property type="evidence" value="ECO:0007669"/>
    <property type="project" value="TreeGrafter"/>
</dbReference>
<name>A0A9D4V2G6_ADICA</name>
<protein>
    <recommendedName>
        <fullName evidence="6">ENTH domain-containing protein</fullName>
    </recommendedName>
</protein>
<evidence type="ECO:0000313" key="8">
    <source>
        <dbReference type="Proteomes" id="UP000886520"/>
    </source>
</evidence>
<accession>A0A9D4V2G6</accession>
<dbReference type="OrthoDB" id="118154at2759"/>
<dbReference type="InterPro" id="IPR008942">
    <property type="entry name" value="ENTH_VHS"/>
</dbReference>
<comment type="subcellular location">
    <subcellularLocation>
        <location evidence="1">Cytoplasmic vesicle</location>
        <location evidence="1">Clathrin-coated vesicle</location>
    </subcellularLocation>
    <subcellularLocation>
        <location evidence="2">Golgi apparatus</location>
        <location evidence="2">trans-Golgi network</location>
    </subcellularLocation>
</comment>
<evidence type="ECO:0000256" key="5">
    <source>
        <dbReference type="SAM" id="MobiDB-lite"/>
    </source>
</evidence>
<organism evidence="7 8">
    <name type="scientific">Adiantum capillus-veneris</name>
    <name type="common">Maidenhair fern</name>
    <dbReference type="NCBI Taxonomy" id="13818"/>
    <lineage>
        <taxon>Eukaryota</taxon>
        <taxon>Viridiplantae</taxon>
        <taxon>Streptophyta</taxon>
        <taxon>Embryophyta</taxon>
        <taxon>Tracheophyta</taxon>
        <taxon>Polypodiopsida</taxon>
        <taxon>Polypodiidae</taxon>
        <taxon>Polypodiales</taxon>
        <taxon>Pteridineae</taxon>
        <taxon>Pteridaceae</taxon>
        <taxon>Vittarioideae</taxon>
        <taxon>Adiantum</taxon>
    </lineage>
</organism>
<evidence type="ECO:0000256" key="1">
    <source>
        <dbReference type="ARBA" id="ARBA00004132"/>
    </source>
</evidence>
<sequence length="467" mass="52430">MEAGKRALDLSMKAIDAYKKTLLVDKVTSDDERAPPVYILDEISNILMSCSLELTKEIVEYTFQRLRHRSPYVKKKVLKFIKYTVIKAGSSSYRRELQSHSITIRELLNYQGQVDPLKGNAPSQGVRDAAQETIKAIFSSDASFNSKYIRVEGFGNGSFSKPSKTVYRNSGYEERGRESFLCCKSNGSFDYCDSNENFENRNSYSRFGDQNNDDDDGGAINVDSGNCEQDKKGATLNDEQSQGRNFCTKSENVIFLEDRLLNNVTTSIGSRIRPTEENLQSFLSSAKTLNAVRISDALKRKLQSSSWQVRLKVLCVLKAILLQKDANLLQGVETYERDFDGLVQKCLQSAQTTLRREAKEMQVFDILSALKEEKFRGRADDGLVKDPSCDKPFFTMEEVDNEVHNCADLACGQTADTSPNSTMDDPFDGMCIYGLNYDKAAMHVKDLLFDGGVSAHTETPFDSPNNM</sequence>
<evidence type="ECO:0000256" key="4">
    <source>
        <dbReference type="ARBA" id="ARBA00023329"/>
    </source>
</evidence>
<dbReference type="PANTHER" id="PTHR21514:SF0">
    <property type="entry name" value="AP-4 COMPLEX ACCESSORY SUBUNIT TEPSIN"/>
    <property type="match status" value="1"/>
</dbReference>
<dbReference type="InterPro" id="IPR016024">
    <property type="entry name" value="ARM-type_fold"/>
</dbReference>
<dbReference type="InterPro" id="IPR035802">
    <property type="entry name" value="ENTH/VHS_tepsin"/>
</dbReference>
<evidence type="ECO:0000256" key="3">
    <source>
        <dbReference type="ARBA" id="ARBA00023034"/>
    </source>
</evidence>
<dbReference type="CDD" id="cd03572">
    <property type="entry name" value="ENTH_like_Tepsin"/>
    <property type="match status" value="1"/>
</dbReference>